<feature type="region of interest" description="Disordered" evidence="2">
    <location>
        <begin position="112"/>
        <end position="176"/>
    </location>
</feature>
<gene>
    <name evidence="3" type="ORF">DSM5745_01405</name>
</gene>
<keyword evidence="4" id="KW-1185">Reference proteome</keyword>
<feature type="region of interest" description="Disordered" evidence="2">
    <location>
        <begin position="333"/>
        <end position="359"/>
    </location>
</feature>
<dbReference type="RefSeq" id="XP_026609266.1">
    <property type="nucleotide sequence ID" value="XM_026743421.1"/>
</dbReference>
<keyword evidence="1" id="KW-0175">Coiled coil</keyword>
<comment type="caution">
    <text evidence="3">The sequence shown here is derived from an EMBL/GenBank/DDBJ whole genome shotgun (WGS) entry which is preliminary data.</text>
</comment>
<evidence type="ECO:0000256" key="2">
    <source>
        <dbReference type="SAM" id="MobiDB-lite"/>
    </source>
</evidence>
<feature type="coiled-coil region" evidence="1">
    <location>
        <begin position="220"/>
        <end position="261"/>
    </location>
</feature>
<dbReference type="STRING" id="1810919.A0A3D8T6A7"/>
<dbReference type="AlphaFoldDB" id="A0A3D8T6A7"/>
<proteinExistence type="predicted"/>
<evidence type="ECO:0000256" key="1">
    <source>
        <dbReference type="SAM" id="Coils"/>
    </source>
</evidence>
<reference evidence="3 4" key="1">
    <citation type="journal article" date="2018" name="IMA Fungus">
        <title>IMA Genome-F 9: Draft genome sequence of Annulohypoxylon stygium, Aspergillus mulundensis, Berkeleyomyces basicola (syn. Thielaviopsis basicola), Ceratocystis smalleyi, two Cercospora beticola strains, Coleophoma cylindrospora, Fusarium fracticaudum, Phialophora cf. hyalina, and Morchella septimelata.</title>
        <authorList>
            <person name="Wingfield B.D."/>
            <person name="Bills G.F."/>
            <person name="Dong Y."/>
            <person name="Huang W."/>
            <person name="Nel W.J."/>
            <person name="Swalarsk-Parry B.S."/>
            <person name="Vaghefi N."/>
            <person name="Wilken P.M."/>
            <person name="An Z."/>
            <person name="de Beer Z.W."/>
            <person name="De Vos L."/>
            <person name="Chen L."/>
            <person name="Duong T.A."/>
            <person name="Gao Y."/>
            <person name="Hammerbacher A."/>
            <person name="Kikkert J.R."/>
            <person name="Li Y."/>
            <person name="Li H."/>
            <person name="Li K."/>
            <person name="Li Q."/>
            <person name="Liu X."/>
            <person name="Ma X."/>
            <person name="Naidoo K."/>
            <person name="Pethybridge S.J."/>
            <person name="Sun J."/>
            <person name="Steenkamp E.T."/>
            <person name="van der Nest M.A."/>
            <person name="van Wyk S."/>
            <person name="Wingfield M.J."/>
            <person name="Xiong C."/>
            <person name="Yue Q."/>
            <person name="Zhang X."/>
        </authorList>
    </citation>
    <scope>NUCLEOTIDE SEQUENCE [LARGE SCALE GENOMIC DNA]</scope>
    <source>
        <strain evidence="3 4">DSM 5745</strain>
    </source>
</reference>
<feature type="compositionally biased region" description="Low complexity" evidence="2">
    <location>
        <begin position="156"/>
        <end position="165"/>
    </location>
</feature>
<sequence length="359" mass="40240">MDPIPAQDDLPSPVTIISKALLTANQGASSSKDISSPITVVHRALSPDDEGFPSYKGTGISNRLIRLARLPTLHGNSTEPFSLDAKRVEQCLNKLESLLDPQFSLSQSELAEPDLTPTDTLPHRSQNRPSQGPESDPGADTSPGHIPIAPKKSESLRSAAPASSSKAHHQSRSLEELSTPLARTLFEIPKVYKQVNMFGNEVRKLGDAFLKRREETLYIYSLHDRERKRMRGRIAELEAEIEKLQADMQQDMAAREALQGTVHGFEIWIDGCRDEYRLTHKKPKENLRQGGGGWWSKKKVDKPDGFDADALFDGITAWLRGWADVEEEFRDQDRARRLRRNGKNRQEDETIDRGSSAID</sequence>
<dbReference type="OrthoDB" id="4448936at2759"/>
<name>A0A3D8T6A7_9EURO</name>
<evidence type="ECO:0000313" key="4">
    <source>
        <dbReference type="Proteomes" id="UP000256690"/>
    </source>
</evidence>
<evidence type="ECO:0000313" key="3">
    <source>
        <dbReference type="EMBL" id="RDW94083.1"/>
    </source>
</evidence>
<dbReference type="GeneID" id="38111775"/>
<accession>A0A3D8T6A7</accession>
<organism evidence="3 4">
    <name type="scientific">Aspergillus mulundensis</name>
    <dbReference type="NCBI Taxonomy" id="1810919"/>
    <lineage>
        <taxon>Eukaryota</taxon>
        <taxon>Fungi</taxon>
        <taxon>Dikarya</taxon>
        <taxon>Ascomycota</taxon>
        <taxon>Pezizomycotina</taxon>
        <taxon>Eurotiomycetes</taxon>
        <taxon>Eurotiomycetidae</taxon>
        <taxon>Eurotiales</taxon>
        <taxon>Aspergillaceae</taxon>
        <taxon>Aspergillus</taxon>
        <taxon>Aspergillus subgen. Nidulantes</taxon>
    </lineage>
</organism>
<dbReference type="Proteomes" id="UP000256690">
    <property type="component" value="Unassembled WGS sequence"/>
</dbReference>
<feature type="compositionally biased region" description="Polar residues" evidence="2">
    <location>
        <begin position="117"/>
        <end position="133"/>
    </location>
</feature>
<protein>
    <submittedName>
        <fullName evidence="3">Uncharacterized protein</fullName>
    </submittedName>
</protein>
<dbReference type="EMBL" id="PVWQ01000001">
    <property type="protein sequence ID" value="RDW94083.1"/>
    <property type="molecule type" value="Genomic_DNA"/>
</dbReference>